<organism evidence="2 3">
    <name type="scientific">Geosporobacter subterraneus DSM 17957</name>
    <dbReference type="NCBI Taxonomy" id="1121919"/>
    <lineage>
        <taxon>Bacteria</taxon>
        <taxon>Bacillati</taxon>
        <taxon>Bacillota</taxon>
        <taxon>Clostridia</taxon>
        <taxon>Peptostreptococcales</taxon>
        <taxon>Thermotaleaceae</taxon>
        <taxon>Geosporobacter</taxon>
    </lineage>
</organism>
<keyword evidence="3" id="KW-1185">Reference proteome</keyword>
<dbReference type="RefSeq" id="WP_110942400.1">
    <property type="nucleotide sequence ID" value="NZ_FQZV01000060.1"/>
</dbReference>
<dbReference type="EMBL" id="FQZV01000060">
    <property type="protein sequence ID" value="SHJ99725.1"/>
    <property type="molecule type" value="Genomic_DNA"/>
</dbReference>
<reference evidence="3" key="1">
    <citation type="submission" date="2016-11" db="EMBL/GenBank/DDBJ databases">
        <authorList>
            <person name="Varghese N."/>
            <person name="Submissions S."/>
        </authorList>
    </citation>
    <scope>NUCLEOTIDE SEQUENCE [LARGE SCALE GENOMIC DNA]</scope>
    <source>
        <strain evidence="3">DSM 17957</strain>
    </source>
</reference>
<dbReference type="AlphaFoldDB" id="A0A1M6NVL9"/>
<keyword evidence="1" id="KW-1133">Transmembrane helix</keyword>
<feature type="transmembrane region" description="Helical" evidence="1">
    <location>
        <begin position="75"/>
        <end position="96"/>
    </location>
</feature>
<name>A0A1M6NVL9_9FIRM</name>
<dbReference type="Proteomes" id="UP000184536">
    <property type="component" value="Unassembled WGS sequence"/>
</dbReference>
<sequence>MRFRVLSIILILLCTIYYVYGDHAWTGNQEPHYMAIEDKRPYAFIGQPAAITAMSAVPMKLQYHNGILNPEDFNFTSFMLVNSGIVILILVVFWNIKRK</sequence>
<keyword evidence="1" id="KW-0812">Transmembrane</keyword>
<evidence type="ECO:0000313" key="3">
    <source>
        <dbReference type="Proteomes" id="UP000184536"/>
    </source>
</evidence>
<keyword evidence="1" id="KW-0472">Membrane</keyword>
<dbReference type="OrthoDB" id="1949766at2"/>
<gene>
    <name evidence="2" type="ORF">SAMN02745975_03413</name>
</gene>
<proteinExistence type="predicted"/>
<protein>
    <submittedName>
        <fullName evidence="2">Uncharacterized protein</fullName>
    </submittedName>
</protein>
<evidence type="ECO:0000256" key="1">
    <source>
        <dbReference type="SAM" id="Phobius"/>
    </source>
</evidence>
<evidence type="ECO:0000313" key="2">
    <source>
        <dbReference type="EMBL" id="SHJ99725.1"/>
    </source>
</evidence>
<accession>A0A1M6NVL9</accession>